<dbReference type="PANTHER" id="PTHR22957">
    <property type="entry name" value="TBC1 DOMAIN FAMILY MEMBER GTPASE-ACTIVATING PROTEIN"/>
    <property type="match status" value="1"/>
</dbReference>
<evidence type="ECO:0000313" key="4">
    <source>
        <dbReference type="EMBL" id="TRY76589.1"/>
    </source>
</evidence>
<organism evidence="4 5">
    <name type="scientific">Tigriopus californicus</name>
    <name type="common">Marine copepod</name>
    <dbReference type="NCBI Taxonomy" id="6832"/>
    <lineage>
        <taxon>Eukaryota</taxon>
        <taxon>Metazoa</taxon>
        <taxon>Ecdysozoa</taxon>
        <taxon>Arthropoda</taxon>
        <taxon>Crustacea</taxon>
        <taxon>Multicrustacea</taxon>
        <taxon>Hexanauplia</taxon>
        <taxon>Copepoda</taxon>
        <taxon>Harpacticoida</taxon>
        <taxon>Harpacticidae</taxon>
        <taxon>Tigriopus</taxon>
    </lineage>
</organism>
<dbReference type="OMA" id="PFERQTS"/>
<dbReference type="Gene3D" id="1.10.8.270">
    <property type="entry name" value="putative rabgap domain of human tbc1 domain family member 14 like domains"/>
    <property type="match status" value="1"/>
</dbReference>
<dbReference type="PANTHER" id="PTHR22957:SF333">
    <property type="entry name" value="TBC1 DOMAIN FAMILY MEMBER 25"/>
    <property type="match status" value="1"/>
</dbReference>
<evidence type="ECO:0000256" key="1">
    <source>
        <dbReference type="ARBA" id="ARBA00022468"/>
    </source>
</evidence>
<dbReference type="GO" id="GO:1901096">
    <property type="term" value="P:regulation of autophagosome maturation"/>
    <property type="evidence" value="ECO:0007669"/>
    <property type="project" value="TreeGrafter"/>
</dbReference>
<protein>
    <recommendedName>
        <fullName evidence="3">Rab-GAP TBC domain-containing protein</fullName>
    </recommendedName>
</protein>
<dbReference type="GO" id="GO:0005096">
    <property type="term" value="F:GTPase activator activity"/>
    <property type="evidence" value="ECO:0007669"/>
    <property type="project" value="UniProtKB-KW"/>
</dbReference>
<evidence type="ECO:0000256" key="2">
    <source>
        <dbReference type="SAM" id="MobiDB-lite"/>
    </source>
</evidence>
<keyword evidence="1" id="KW-0343">GTPase activation</keyword>
<feature type="region of interest" description="Disordered" evidence="2">
    <location>
        <begin position="677"/>
        <end position="704"/>
    </location>
</feature>
<dbReference type="SMART" id="SM00164">
    <property type="entry name" value="TBC"/>
    <property type="match status" value="1"/>
</dbReference>
<feature type="domain" description="Rab-GAP TBC" evidence="3">
    <location>
        <begin position="233"/>
        <end position="442"/>
    </location>
</feature>
<name>A0A553PFY1_TIGCA</name>
<evidence type="ECO:0000259" key="3">
    <source>
        <dbReference type="PROSITE" id="PS50086"/>
    </source>
</evidence>
<feature type="compositionally biased region" description="Basic and acidic residues" evidence="2">
    <location>
        <begin position="532"/>
        <end position="547"/>
    </location>
</feature>
<keyword evidence="5" id="KW-1185">Reference proteome</keyword>
<feature type="region of interest" description="Disordered" evidence="2">
    <location>
        <begin position="117"/>
        <end position="147"/>
    </location>
</feature>
<dbReference type="EMBL" id="VCGU01000004">
    <property type="protein sequence ID" value="TRY76589.1"/>
    <property type="molecule type" value="Genomic_DNA"/>
</dbReference>
<dbReference type="Proteomes" id="UP000318571">
    <property type="component" value="Chromosome 5"/>
</dbReference>
<comment type="caution">
    <text evidence="4">The sequence shown here is derived from an EMBL/GenBank/DDBJ whole genome shotgun (WGS) entry which is preliminary data.</text>
</comment>
<dbReference type="PROSITE" id="PS50086">
    <property type="entry name" value="TBC_RABGAP"/>
    <property type="match status" value="1"/>
</dbReference>
<reference evidence="4 5" key="1">
    <citation type="journal article" date="2018" name="Nat. Ecol. Evol.">
        <title>Genomic signatures of mitonuclear coevolution across populations of Tigriopus californicus.</title>
        <authorList>
            <person name="Barreto F.S."/>
            <person name="Watson E.T."/>
            <person name="Lima T.G."/>
            <person name="Willett C.S."/>
            <person name="Edmands S."/>
            <person name="Li W."/>
            <person name="Burton R.S."/>
        </authorList>
    </citation>
    <scope>NUCLEOTIDE SEQUENCE [LARGE SCALE GENOMIC DNA]</scope>
    <source>
        <strain evidence="4 5">San Diego</strain>
    </source>
</reference>
<dbReference type="OrthoDB" id="10264062at2759"/>
<gene>
    <name evidence="4" type="ORF">TCAL_00110</name>
</gene>
<dbReference type="GO" id="GO:0005776">
    <property type="term" value="C:autophagosome"/>
    <property type="evidence" value="ECO:0007669"/>
    <property type="project" value="TreeGrafter"/>
</dbReference>
<dbReference type="SUPFAM" id="SSF47923">
    <property type="entry name" value="Ypt/Rab-GAP domain of gyp1p"/>
    <property type="match status" value="2"/>
</dbReference>
<feature type="compositionally biased region" description="Polar residues" evidence="2">
    <location>
        <begin position="117"/>
        <end position="129"/>
    </location>
</feature>
<dbReference type="InterPro" id="IPR000195">
    <property type="entry name" value="Rab-GAP-TBC_dom"/>
</dbReference>
<feature type="region of interest" description="Disordered" evidence="2">
    <location>
        <begin position="532"/>
        <end position="553"/>
    </location>
</feature>
<dbReference type="Gene3D" id="1.10.472.80">
    <property type="entry name" value="Ypt/Rab-GAP domain of gyp1p, domain 3"/>
    <property type="match status" value="1"/>
</dbReference>
<feature type="compositionally biased region" description="Polar residues" evidence="2">
    <location>
        <begin position="688"/>
        <end position="704"/>
    </location>
</feature>
<accession>A0A553PFY1</accession>
<evidence type="ECO:0000313" key="5">
    <source>
        <dbReference type="Proteomes" id="UP000318571"/>
    </source>
</evidence>
<dbReference type="Pfam" id="PF00566">
    <property type="entry name" value="RabGAP-TBC"/>
    <property type="match status" value="1"/>
</dbReference>
<sequence>MAEPNPAMFEYDCEAVRVRAKRINPSTGTEEMRKFSVDPNLTSYDILRSILGRAFDISDQFLIFFLSGVDWLPLISDWDLDIAILSAAEPSLLLLLSEVSPKKLAACEPTIISTTPTRVRTSVKASGSRNAGRPPSGAESLKERQPSPILASLRQQMERNLPGLSSRLHKAMTMAEEVIVPKGQQLASLFDVDDGSQTRDPASVSDQDFGKFLNKVGELSQPKELRLAVFQSGIEPPLRKVLWKHLLGVYPNGLTGRQRVDFIKQKCAEYECLKNVWMEMILQGRVTDDLKHITNMVKKDVLRTDRHAAFFAGEGNPNVSIMYNILTTYALNHPSVGYCQGMSDLLSPIMAVMIDEGQAYVSFCALMTRLKSNFMSDGKAMTKKFEHLSQSLLYYDPEFFYYLKQRHADDLLYCYRWLVLEMKREFSFEDAFTVAEVIWASLPPCHANNIHGVQLYEHRFVPKDAKNVVRTPNEGAMANIAILKKRLHQSDSRGFIRNRIKSADMADDEVKATRSPLQKSLSLMSGKYATNHEKEAPDKTHESENKDNSPLPAKKITNLNEFYQLKTSVSESEALKDVAGMDLDDSLGTNEALDAGEMAGLLVKRLPSPIEFGDGNPFLMFVALSCILQHRDAIMEQQLDYQEIAMYFDRLIRRHDVKKSLKIARVMFSEYLNDDWQQKKKQDGSAMKSPSTESPRCDSSTKNC</sequence>
<dbReference type="STRING" id="6832.A0A553PFY1"/>
<dbReference type="AlphaFoldDB" id="A0A553PFY1"/>
<dbReference type="InterPro" id="IPR035969">
    <property type="entry name" value="Rab-GAP_TBC_sf"/>
</dbReference>
<proteinExistence type="predicted"/>